<accession>A0AAV0L8P1</accession>
<protein>
    <submittedName>
        <fullName evidence="2">Uncharacterized protein</fullName>
    </submittedName>
</protein>
<proteinExistence type="predicted"/>
<dbReference type="Proteomes" id="UP001154282">
    <property type="component" value="Unassembled WGS sequence"/>
</dbReference>
<comment type="caution">
    <text evidence="2">The sequence shown here is derived from an EMBL/GenBank/DDBJ whole genome shotgun (WGS) entry which is preliminary data.</text>
</comment>
<reference evidence="2" key="1">
    <citation type="submission" date="2022-08" db="EMBL/GenBank/DDBJ databases">
        <authorList>
            <person name="Gutierrez-Valencia J."/>
        </authorList>
    </citation>
    <scope>NUCLEOTIDE SEQUENCE</scope>
</reference>
<evidence type="ECO:0000313" key="2">
    <source>
        <dbReference type="EMBL" id="CAI0430232.1"/>
    </source>
</evidence>
<keyword evidence="3" id="KW-1185">Reference proteome</keyword>
<dbReference type="AlphaFoldDB" id="A0AAV0L8P1"/>
<sequence length="79" mass="8432">MRPIPPPRAEPQQSRRENRVSEDPEAIGAQGSGSERQQHGLQLQRVCGFLDGVFAKGGVPVAVSGLNELGVQREGERGG</sequence>
<feature type="region of interest" description="Disordered" evidence="1">
    <location>
        <begin position="1"/>
        <end position="39"/>
    </location>
</feature>
<evidence type="ECO:0000313" key="3">
    <source>
        <dbReference type="Proteomes" id="UP001154282"/>
    </source>
</evidence>
<gene>
    <name evidence="2" type="ORF">LITE_LOCUS22509</name>
</gene>
<dbReference type="EMBL" id="CAMGYJ010000006">
    <property type="protein sequence ID" value="CAI0430232.1"/>
    <property type="molecule type" value="Genomic_DNA"/>
</dbReference>
<name>A0AAV0L8P1_9ROSI</name>
<organism evidence="2 3">
    <name type="scientific">Linum tenue</name>
    <dbReference type="NCBI Taxonomy" id="586396"/>
    <lineage>
        <taxon>Eukaryota</taxon>
        <taxon>Viridiplantae</taxon>
        <taxon>Streptophyta</taxon>
        <taxon>Embryophyta</taxon>
        <taxon>Tracheophyta</taxon>
        <taxon>Spermatophyta</taxon>
        <taxon>Magnoliopsida</taxon>
        <taxon>eudicotyledons</taxon>
        <taxon>Gunneridae</taxon>
        <taxon>Pentapetalae</taxon>
        <taxon>rosids</taxon>
        <taxon>fabids</taxon>
        <taxon>Malpighiales</taxon>
        <taxon>Linaceae</taxon>
        <taxon>Linum</taxon>
    </lineage>
</organism>
<evidence type="ECO:0000256" key="1">
    <source>
        <dbReference type="SAM" id="MobiDB-lite"/>
    </source>
</evidence>
<feature type="compositionally biased region" description="Basic and acidic residues" evidence="1">
    <location>
        <begin position="13"/>
        <end position="22"/>
    </location>
</feature>